<evidence type="ECO:0000313" key="2">
    <source>
        <dbReference type="Proteomes" id="UP001162501"/>
    </source>
</evidence>
<gene>
    <name evidence="1" type="ORF">MRATA1EN22A_LOCUS5037</name>
</gene>
<name>A0AC59YEC3_RANTA</name>
<proteinExistence type="predicted"/>
<reference evidence="1" key="2">
    <citation type="submission" date="2025-03" db="EMBL/GenBank/DDBJ databases">
        <authorList>
            <consortium name="ELIXIR-Norway"/>
            <consortium name="Elixir Norway"/>
        </authorList>
    </citation>
    <scope>NUCLEOTIDE SEQUENCE</scope>
</reference>
<protein>
    <submittedName>
        <fullName evidence="1">Uncharacterized protein</fullName>
    </submittedName>
</protein>
<accession>A0AC59YEC3</accession>
<dbReference type="Proteomes" id="UP001162501">
    <property type="component" value="Chromosome 14"/>
</dbReference>
<sequence>MIVSSLRGSVKQGGACMKSPAVRLTVRYSEKDAGALPPGRTAPPPHLLLNPSLPRPQSAVLASPAGPSAVPSPLRPGQPSGSAPAERCLHLLHSSPSL</sequence>
<dbReference type="EMBL" id="OX596098">
    <property type="protein sequence ID" value="CAM9617531.1"/>
    <property type="molecule type" value="Genomic_DNA"/>
</dbReference>
<organism evidence="1 2">
    <name type="scientific">Rangifer tarandus platyrhynchus</name>
    <name type="common">Svalbard reindeer</name>
    <dbReference type="NCBI Taxonomy" id="3082113"/>
    <lineage>
        <taxon>Eukaryota</taxon>
        <taxon>Metazoa</taxon>
        <taxon>Chordata</taxon>
        <taxon>Craniata</taxon>
        <taxon>Vertebrata</taxon>
        <taxon>Euteleostomi</taxon>
        <taxon>Mammalia</taxon>
        <taxon>Eutheria</taxon>
        <taxon>Laurasiatheria</taxon>
        <taxon>Artiodactyla</taxon>
        <taxon>Ruminantia</taxon>
        <taxon>Pecora</taxon>
        <taxon>Cervidae</taxon>
        <taxon>Odocoileinae</taxon>
        <taxon>Rangifer</taxon>
    </lineage>
</organism>
<reference evidence="1" key="1">
    <citation type="submission" date="2023-05" db="EMBL/GenBank/DDBJ databases">
        <authorList>
            <consortium name="ELIXIR-Norway"/>
        </authorList>
    </citation>
    <scope>NUCLEOTIDE SEQUENCE</scope>
</reference>
<evidence type="ECO:0000313" key="1">
    <source>
        <dbReference type="EMBL" id="CAM9617531.1"/>
    </source>
</evidence>